<name>A0ABU2H856_9ACTN</name>
<reference evidence="3" key="1">
    <citation type="submission" date="2023-07" db="EMBL/GenBank/DDBJ databases">
        <title>Novel species in the genus Lipingzhangella isolated from Sambhar Salt Lake.</title>
        <authorList>
            <person name="Jiya N."/>
            <person name="Kajale S."/>
            <person name="Sharma A."/>
        </authorList>
    </citation>
    <scope>NUCLEOTIDE SEQUENCE [LARGE SCALE GENOMIC DNA]</scope>
    <source>
        <strain evidence="3">LS1_29</strain>
    </source>
</reference>
<dbReference type="EMBL" id="JAVLVT010000006">
    <property type="protein sequence ID" value="MDS1271484.1"/>
    <property type="molecule type" value="Genomic_DNA"/>
</dbReference>
<proteinExistence type="predicted"/>
<evidence type="ECO:0000259" key="1">
    <source>
        <dbReference type="Pfam" id="PF04149"/>
    </source>
</evidence>
<feature type="domain" description="DUF397" evidence="1">
    <location>
        <begin position="8"/>
        <end position="61"/>
    </location>
</feature>
<dbReference type="RefSeq" id="WP_310913035.1">
    <property type="nucleotide sequence ID" value="NZ_JAVLVT010000006.1"/>
</dbReference>
<protein>
    <submittedName>
        <fullName evidence="2">DUF397 domain-containing protein</fullName>
    </submittedName>
</protein>
<comment type="caution">
    <text evidence="2">The sequence shown here is derived from an EMBL/GenBank/DDBJ whole genome shotgun (WGS) entry which is preliminary data.</text>
</comment>
<evidence type="ECO:0000313" key="2">
    <source>
        <dbReference type="EMBL" id="MDS1271484.1"/>
    </source>
</evidence>
<dbReference type="InterPro" id="IPR007278">
    <property type="entry name" value="DUF397"/>
</dbReference>
<sequence>MPETSHSLHWRKSSFSGSTTQNCVEIADLPGGTAVRDTQHRDHGYLEFPATEWRALLADIKDGRL</sequence>
<accession>A0ABU2H856</accession>
<keyword evidence="3" id="KW-1185">Reference proteome</keyword>
<dbReference type="Pfam" id="PF04149">
    <property type="entry name" value="DUF397"/>
    <property type="match status" value="1"/>
</dbReference>
<gene>
    <name evidence="2" type="ORF">RIF23_14390</name>
</gene>
<dbReference type="Proteomes" id="UP001250214">
    <property type="component" value="Unassembled WGS sequence"/>
</dbReference>
<organism evidence="2 3">
    <name type="scientific">Lipingzhangella rawalii</name>
    <dbReference type="NCBI Taxonomy" id="2055835"/>
    <lineage>
        <taxon>Bacteria</taxon>
        <taxon>Bacillati</taxon>
        <taxon>Actinomycetota</taxon>
        <taxon>Actinomycetes</taxon>
        <taxon>Streptosporangiales</taxon>
        <taxon>Nocardiopsidaceae</taxon>
        <taxon>Lipingzhangella</taxon>
    </lineage>
</organism>
<evidence type="ECO:0000313" key="3">
    <source>
        <dbReference type="Proteomes" id="UP001250214"/>
    </source>
</evidence>